<proteinExistence type="predicted"/>
<feature type="transmembrane region" description="Helical" evidence="1">
    <location>
        <begin position="196"/>
        <end position="217"/>
    </location>
</feature>
<protein>
    <submittedName>
        <fullName evidence="2">Uncharacterized protein</fullName>
    </submittedName>
</protein>
<feature type="transmembrane region" description="Helical" evidence="1">
    <location>
        <begin position="442"/>
        <end position="459"/>
    </location>
</feature>
<feature type="transmembrane region" description="Helical" evidence="1">
    <location>
        <begin position="137"/>
        <end position="157"/>
    </location>
</feature>
<sequence length="715" mass="79247">MQQLRALWAASKTRAPEILREEQNGIVLLTLMPFMISGIIFAPWNAEMTAELALSPQVYLPWVAVVLVGVAVAAALVTRALAPAVASVSALILLAIALKDQRPLEAFGLGALITPPEPPQEGQVLPEPYRFFQGIEMTTFFTLYTLTGLLSLLAATLQPTLSRMLFRTVLIVLILDLILFSFFGGRTLAGALFRGYFPSQISVLISLTVLMVLRMLVKFKQENRGTHQATKKTDPRLLRSVRKTTLKLWWPMPLIFLFFLILYIILNDRWVHQPMIRTLNSLEASGDVTVYEGGAALPSPDFAGAPPDTVESAAEHAVERLVNAQTAAITARIRAEQQKFDGNTDAVLNATREVMPGRFPGTRTRRCGFLDFGCYIQNGIKSMINSAYVSARENMLEDFRRDLERADGGVANNSAAAIAEVERRAGVMKAQTRRRINDTATGLRYFGLASLLFSILILIKSQMIVFARVFYARVPFRAATAEEEDEATAGKIGKTTARGSQLELRSTDGHARYYLAFRACGNNVVDRRRIPQPLQLVIKRLFSRNLAMCLVDFEADKQIKSCDLIVDPPAEILEWNLLEGDEVFVDISTLIGFSEGCRLGRTISLSLGALIFGRAIYHSVKGPGRLFLRTESKPLVGAGKATRSIMQSSSLIAWRRDAQFNIVSSLTVSDTFLSSFSVRKADRRQHVVVYDTSQCRRVGMGGGILRMVRAFLLPF</sequence>
<evidence type="ECO:0000256" key="1">
    <source>
        <dbReference type="SAM" id="Phobius"/>
    </source>
</evidence>
<accession>A0A1X7BRN9</accession>
<keyword evidence="1" id="KW-0472">Membrane</keyword>
<name>A0A1X7BRN9_9RHOB</name>
<feature type="transmembrane region" description="Helical" evidence="1">
    <location>
        <begin position="164"/>
        <end position="184"/>
    </location>
</feature>
<reference evidence="2 3" key="1">
    <citation type="submission" date="2017-03" db="EMBL/GenBank/DDBJ databases">
        <authorList>
            <person name="Afonso C.L."/>
            <person name="Miller P.J."/>
            <person name="Scott M.A."/>
            <person name="Spackman E."/>
            <person name="Goraichik I."/>
            <person name="Dimitrov K.M."/>
            <person name="Suarez D.L."/>
            <person name="Swayne D.E."/>
        </authorList>
    </citation>
    <scope>NUCLEOTIDE SEQUENCE [LARGE SCALE GENOMIC DNA]</scope>
    <source>
        <strain evidence="2 3">CECT 7745</strain>
    </source>
</reference>
<keyword evidence="3" id="KW-1185">Reference proteome</keyword>
<feature type="transmembrane region" description="Helical" evidence="1">
    <location>
        <begin position="26"/>
        <end position="46"/>
    </location>
</feature>
<dbReference type="EMBL" id="FWXB01000006">
    <property type="protein sequence ID" value="SMC12263.1"/>
    <property type="molecule type" value="Genomic_DNA"/>
</dbReference>
<dbReference type="OrthoDB" id="1154943at2"/>
<organism evidence="2 3">
    <name type="scientific">Roseovarius aestuarii</name>
    <dbReference type="NCBI Taxonomy" id="475083"/>
    <lineage>
        <taxon>Bacteria</taxon>
        <taxon>Pseudomonadati</taxon>
        <taxon>Pseudomonadota</taxon>
        <taxon>Alphaproteobacteria</taxon>
        <taxon>Rhodobacterales</taxon>
        <taxon>Roseobacteraceae</taxon>
        <taxon>Roseovarius</taxon>
    </lineage>
</organism>
<feature type="transmembrane region" description="Helical" evidence="1">
    <location>
        <begin position="248"/>
        <end position="266"/>
    </location>
</feature>
<dbReference type="Proteomes" id="UP000193224">
    <property type="component" value="Unassembled WGS sequence"/>
</dbReference>
<feature type="transmembrane region" description="Helical" evidence="1">
    <location>
        <begin position="58"/>
        <end position="76"/>
    </location>
</feature>
<keyword evidence="1" id="KW-1133">Transmembrane helix</keyword>
<dbReference type="RefSeq" id="WP_085800209.1">
    <property type="nucleotide sequence ID" value="NZ_FWXB01000006.1"/>
</dbReference>
<gene>
    <name evidence="2" type="ORF">ROA7745_02087</name>
</gene>
<dbReference type="AlphaFoldDB" id="A0A1X7BRN9"/>
<evidence type="ECO:0000313" key="2">
    <source>
        <dbReference type="EMBL" id="SMC12263.1"/>
    </source>
</evidence>
<evidence type="ECO:0000313" key="3">
    <source>
        <dbReference type="Proteomes" id="UP000193224"/>
    </source>
</evidence>
<keyword evidence="1" id="KW-0812">Transmembrane</keyword>